<dbReference type="InterPro" id="IPR017930">
    <property type="entry name" value="Myb_dom"/>
</dbReference>
<dbReference type="InterPro" id="IPR009057">
    <property type="entry name" value="Homeodomain-like_sf"/>
</dbReference>
<evidence type="ECO:0000256" key="2">
    <source>
        <dbReference type="ARBA" id="ARBA00023163"/>
    </source>
</evidence>
<evidence type="ECO:0000259" key="6">
    <source>
        <dbReference type="PROSITE" id="PS51294"/>
    </source>
</evidence>
<keyword evidence="2" id="KW-0804">Transcription</keyword>
<dbReference type="GO" id="GO:0003677">
    <property type="term" value="F:DNA binding"/>
    <property type="evidence" value="ECO:0007669"/>
    <property type="project" value="InterPro"/>
</dbReference>
<keyword evidence="3" id="KW-0539">Nucleus</keyword>
<dbReference type="PANTHER" id="PTHR44042:SF67">
    <property type="entry name" value="MYB-LIKE PROTEIN I"/>
    <property type="match status" value="1"/>
</dbReference>
<feature type="compositionally biased region" description="Pro residues" evidence="4">
    <location>
        <begin position="1"/>
        <end position="23"/>
    </location>
</feature>
<dbReference type="SUPFAM" id="SSF46689">
    <property type="entry name" value="Homeodomain-like"/>
    <property type="match status" value="1"/>
</dbReference>
<evidence type="ECO:0008006" key="9">
    <source>
        <dbReference type="Google" id="ProtNLM"/>
    </source>
</evidence>
<evidence type="ECO:0000259" key="5">
    <source>
        <dbReference type="PROSITE" id="PS51293"/>
    </source>
</evidence>
<feature type="domain" description="SANT" evidence="5">
    <location>
        <begin position="684"/>
        <end position="734"/>
    </location>
</feature>
<sequence length="751" mass="83138">MKKPPPPPLPPPLPPPPPPPAAVAPPSLALSANVPTQLEAHYDALRTSVAAHAFADAAPHASYIVEAALERAQTNRKDYFGLVESRHRALPLLDHGAELAAETCSALGTSHAAAMELARTARGSLPKFAAFWHNAPQHTRLRASDGIVSAAMAHACAPGASANDVRRTSRRLGTFLSWRSEYTAQDGHTERNDAQYVEGARECADTTCNTSVVRELQRVANDMGGVDALFAHRVLVNMLNFIQWRSGAGHPDAVYGSGAYPSLFPDGVGSGMAARAHEHIVQANFGDAVHSDVSSMFFRASAMHAAGKFDEAGDVLDQACNAGADADATALRAAYWLHVCLKTFYGGDGIDEAEVAVASHLRRDSSNREWIECLAALTTDPIALFTPLIAHVSEQPNECYGWQRLAKMMVDASGVPCQFLSMWKLPNATAWWHLTPVEGLDSLEAPVMKFPWKRLSLTWKRHASVEDNNVQANGDGTPQLVLPLPKNTHWRNVLSRVGTHVQDLMYWCTSRRHCRPPTKGRKELQDILKSASVKMRRRVLLTTYLRMLVTLTLAEWARRDARKRTKDPQDVIDLRNKLRHACKEWYIFANENDKPAMSLRRRVELQPIGLPFLPAFLPAPPAKPNQEESNLYTNGKSRSTSAEIDPPNLDASESGGALNTNTAHRETVVPKRKDSQGLYNKISWTAEEHNKFLDGLHKYDKDIHSRYRQIALHVGTKSRRQVASHAQKHFMKEQKEKEEAGTSAGRKRKRQ</sequence>
<dbReference type="CDD" id="cd00167">
    <property type="entry name" value="SANT"/>
    <property type="match status" value="1"/>
</dbReference>
<evidence type="ECO:0000313" key="8">
    <source>
        <dbReference type="Proteomes" id="UP000660262"/>
    </source>
</evidence>
<feature type="region of interest" description="Disordered" evidence="4">
    <location>
        <begin position="619"/>
        <end position="673"/>
    </location>
</feature>
<organism evidence="7 8">
    <name type="scientific">Pycnococcus provasolii</name>
    <dbReference type="NCBI Taxonomy" id="41880"/>
    <lineage>
        <taxon>Eukaryota</taxon>
        <taxon>Viridiplantae</taxon>
        <taxon>Chlorophyta</taxon>
        <taxon>Pseudoscourfieldiophyceae</taxon>
        <taxon>Pseudoscourfieldiales</taxon>
        <taxon>Pycnococcaceae</taxon>
        <taxon>Pycnococcus</taxon>
    </lineage>
</organism>
<dbReference type="EMBL" id="BNJQ01000005">
    <property type="protein sequence ID" value="GHP03474.1"/>
    <property type="molecule type" value="Genomic_DNA"/>
</dbReference>
<dbReference type="InterPro" id="IPR006447">
    <property type="entry name" value="Myb_dom_plants"/>
</dbReference>
<dbReference type="InterPro" id="IPR017884">
    <property type="entry name" value="SANT_dom"/>
</dbReference>
<feature type="compositionally biased region" description="Polar residues" evidence="4">
    <location>
        <begin position="627"/>
        <end position="642"/>
    </location>
</feature>
<proteinExistence type="predicted"/>
<accession>A0A830H8W2</accession>
<dbReference type="OrthoDB" id="118550at2759"/>
<evidence type="ECO:0000256" key="1">
    <source>
        <dbReference type="ARBA" id="ARBA00023015"/>
    </source>
</evidence>
<dbReference type="Gene3D" id="1.10.10.60">
    <property type="entry name" value="Homeodomain-like"/>
    <property type="match status" value="1"/>
</dbReference>
<feature type="compositionally biased region" description="Basic and acidic residues" evidence="4">
    <location>
        <begin position="663"/>
        <end position="673"/>
    </location>
</feature>
<dbReference type="AlphaFoldDB" id="A0A830H8W2"/>
<dbReference type="PROSITE" id="PS51293">
    <property type="entry name" value="SANT"/>
    <property type="match status" value="1"/>
</dbReference>
<evidence type="ECO:0000256" key="3">
    <source>
        <dbReference type="ARBA" id="ARBA00023242"/>
    </source>
</evidence>
<dbReference type="InterPro" id="IPR001005">
    <property type="entry name" value="SANT/Myb"/>
</dbReference>
<dbReference type="PANTHER" id="PTHR44042">
    <property type="entry name" value="DUPLICATED HOMEODOMAIN-LIKE SUPERFAMILY PROTEIN-RELATED"/>
    <property type="match status" value="1"/>
</dbReference>
<dbReference type="Proteomes" id="UP000660262">
    <property type="component" value="Unassembled WGS sequence"/>
</dbReference>
<feature type="domain" description="HTH myb-type" evidence="6">
    <location>
        <begin position="680"/>
        <end position="734"/>
    </location>
</feature>
<dbReference type="SMART" id="SM00717">
    <property type="entry name" value="SANT"/>
    <property type="match status" value="1"/>
</dbReference>
<evidence type="ECO:0000256" key="4">
    <source>
        <dbReference type="SAM" id="MobiDB-lite"/>
    </source>
</evidence>
<dbReference type="NCBIfam" id="TIGR01557">
    <property type="entry name" value="myb_SHAQKYF"/>
    <property type="match status" value="1"/>
</dbReference>
<protein>
    <recommendedName>
        <fullName evidence="9">HTH myb-type domain-containing protein</fullName>
    </recommendedName>
</protein>
<keyword evidence="1" id="KW-0805">Transcription regulation</keyword>
<reference evidence="7" key="1">
    <citation type="submission" date="2020-10" db="EMBL/GenBank/DDBJ databases">
        <title>Unveiling of a novel bifunctional photoreceptor, Dualchrome1, isolated from a cosmopolitan green alga.</title>
        <authorList>
            <person name="Suzuki S."/>
            <person name="Kawachi M."/>
        </authorList>
    </citation>
    <scope>NUCLEOTIDE SEQUENCE</scope>
    <source>
        <strain evidence="7">NIES 2893</strain>
    </source>
</reference>
<name>A0A830H8W2_9CHLO</name>
<feature type="compositionally biased region" description="Basic and acidic residues" evidence="4">
    <location>
        <begin position="730"/>
        <end position="740"/>
    </location>
</feature>
<dbReference type="PROSITE" id="PS51294">
    <property type="entry name" value="HTH_MYB"/>
    <property type="match status" value="1"/>
</dbReference>
<comment type="caution">
    <text evidence="7">The sequence shown here is derived from an EMBL/GenBank/DDBJ whole genome shotgun (WGS) entry which is preliminary data.</text>
</comment>
<gene>
    <name evidence="7" type="ORF">PPROV_000222900</name>
</gene>
<feature type="region of interest" description="Disordered" evidence="4">
    <location>
        <begin position="1"/>
        <end position="24"/>
    </location>
</feature>
<evidence type="ECO:0000313" key="7">
    <source>
        <dbReference type="EMBL" id="GHP03474.1"/>
    </source>
</evidence>
<keyword evidence="8" id="KW-1185">Reference proteome</keyword>
<feature type="compositionally biased region" description="Basic residues" evidence="4">
    <location>
        <begin position="717"/>
        <end position="729"/>
    </location>
</feature>
<feature type="region of interest" description="Disordered" evidence="4">
    <location>
        <begin position="717"/>
        <end position="751"/>
    </location>
</feature>
<dbReference type="Pfam" id="PF00249">
    <property type="entry name" value="Myb_DNA-binding"/>
    <property type="match status" value="1"/>
</dbReference>